<evidence type="ECO:0000313" key="1">
    <source>
        <dbReference type="EMBL" id="KAL0942969.1"/>
    </source>
</evidence>
<evidence type="ECO:0000313" key="2">
    <source>
        <dbReference type="Proteomes" id="UP000805649"/>
    </source>
</evidence>
<dbReference type="Proteomes" id="UP000805649">
    <property type="component" value="Unassembled WGS sequence"/>
</dbReference>
<accession>A0ACC3ZFY2</accession>
<keyword evidence="1" id="KW-0560">Oxidoreductase</keyword>
<keyword evidence="2" id="KW-1185">Reference proteome</keyword>
<reference evidence="1 2" key="1">
    <citation type="journal article" date="2020" name="Phytopathology">
        <title>Genome Sequence Resources of Colletotrichum truncatum, C. plurivorum, C. musicola, and C. sojae: Four Species Pathogenic to Soybean (Glycine max).</title>
        <authorList>
            <person name="Rogerio F."/>
            <person name="Boufleur T.R."/>
            <person name="Ciampi-Guillardi M."/>
            <person name="Sukno S.A."/>
            <person name="Thon M.R."/>
            <person name="Massola Junior N.S."/>
            <person name="Baroncelli R."/>
        </authorList>
    </citation>
    <scope>NUCLEOTIDE SEQUENCE [LARGE SCALE GENOMIC DNA]</scope>
    <source>
        <strain evidence="1 2">CMES1059</strain>
    </source>
</reference>
<sequence length="568" mass="63976">MLLVYLLYQKLLPRPIPGIPYNKEAAKNLLGDIPSLSKAVARDRAANNWMLSQIHIHNSPIVQIFPRPFSRPWIILADFRETQDICLRRTKEFDRAPFWKDIFAGAVPDGHVHFLSDAKWKAHRRLLQDLMLPAFLDKVAGPAIYTKAEVFIKLWSRKADLANERPFKIENDLFYTALDAVIAFTFGKDFLQSAIRPQLVVLENFISGAYHALDEKTPIGFPDVLIDNDLQSILTITAAGEVQASSPIPRLTWRFRERFDQSLRSAVNTRRKFFLRQIEQAVDRLTAKSDASTSVRSAIDLMIQRELIAAEKGARKPDYFSNTMLDEIFVLVVGGHDTTSSTLLWGVKMLADNPTAQETLRQALQTAHGTALSEKRSPTFKEIVSNTRIPYLDAVIEEIARCCGTTSAIQRVAVVDTKLLGHFIPKGTQINMLGMGPSMCQPAFKIDENLRSPSSQKAAAVGYGRAWDETTDMAAFVPERWLHPVEGDDGGVAFNPLSGPLLTFGLGTRGCYGRKLAYLEMRLFVTLIIWNFELLQCPEELSSYKGVEGVTYKPQQAYVRLRKVWDTE</sequence>
<protein>
    <submittedName>
        <fullName evidence="1">Cytochrome P450 monooxygenase</fullName>
    </submittedName>
</protein>
<organism evidence="1 2">
    <name type="scientific">Colletotrichum truncatum</name>
    <name type="common">Anthracnose fungus</name>
    <name type="synonym">Colletotrichum capsici</name>
    <dbReference type="NCBI Taxonomy" id="5467"/>
    <lineage>
        <taxon>Eukaryota</taxon>
        <taxon>Fungi</taxon>
        <taxon>Dikarya</taxon>
        <taxon>Ascomycota</taxon>
        <taxon>Pezizomycotina</taxon>
        <taxon>Sordariomycetes</taxon>
        <taxon>Hypocreomycetidae</taxon>
        <taxon>Glomerellales</taxon>
        <taxon>Glomerellaceae</taxon>
        <taxon>Colletotrichum</taxon>
        <taxon>Colletotrichum truncatum species complex</taxon>
    </lineage>
</organism>
<dbReference type="EMBL" id="VUJX02000001">
    <property type="protein sequence ID" value="KAL0942969.1"/>
    <property type="molecule type" value="Genomic_DNA"/>
</dbReference>
<keyword evidence="1" id="KW-0503">Monooxygenase</keyword>
<name>A0ACC3ZFY2_COLTU</name>
<comment type="caution">
    <text evidence="1">The sequence shown here is derived from an EMBL/GenBank/DDBJ whole genome shotgun (WGS) entry which is preliminary data.</text>
</comment>
<gene>
    <name evidence="1" type="ORF">CTRU02_200855</name>
</gene>
<proteinExistence type="predicted"/>